<dbReference type="SUPFAM" id="SSF52540">
    <property type="entry name" value="P-loop containing nucleoside triphosphate hydrolases"/>
    <property type="match status" value="1"/>
</dbReference>
<evidence type="ECO:0000313" key="11">
    <source>
        <dbReference type="Proteomes" id="UP000075526"/>
    </source>
</evidence>
<proteinExistence type="inferred from homology"/>
<evidence type="ECO:0000256" key="4">
    <source>
        <dbReference type="ARBA" id="ARBA00022777"/>
    </source>
</evidence>
<dbReference type="EC" id="2.7.4.25" evidence="8"/>
<comment type="caution">
    <text evidence="10">The sequence shown here is derived from an EMBL/GenBank/DDBJ whole genome shotgun (WGS) entry which is preliminary data.</text>
</comment>
<dbReference type="EMBL" id="LHZF01000164">
    <property type="protein sequence ID" value="KXV15542.1"/>
    <property type="molecule type" value="Genomic_DNA"/>
</dbReference>
<dbReference type="GO" id="GO:0005737">
    <property type="term" value="C:cytoplasm"/>
    <property type="evidence" value="ECO:0007669"/>
    <property type="project" value="UniProtKB-SubCell"/>
</dbReference>
<evidence type="ECO:0000256" key="8">
    <source>
        <dbReference type="HAMAP-Rule" id="MF_00238"/>
    </source>
</evidence>
<protein>
    <recommendedName>
        <fullName evidence="8">Cytidylate kinase</fullName>
        <shortName evidence="8">CK</shortName>
        <ecNumber evidence="8">2.7.4.25</ecNumber>
    </recommendedName>
    <alternativeName>
        <fullName evidence="8">Cytidine monophosphate kinase</fullName>
        <shortName evidence="8">CMP kinase</shortName>
    </alternativeName>
</protein>
<evidence type="ECO:0000256" key="6">
    <source>
        <dbReference type="ARBA" id="ARBA00047615"/>
    </source>
</evidence>
<dbReference type="Proteomes" id="UP000075526">
    <property type="component" value="Unassembled WGS sequence"/>
</dbReference>
<dbReference type="Gene3D" id="3.40.50.300">
    <property type="entry name" value="P-loop containing nucleotide triphosphate hydrolases"/>
    <property type="match status" value="1"/>
</dbReference>
<keyword evidence="8" id="KW-0963">Cytoplasm</keyword>
<dbReference type="Pfam" id="PF02224">
    <property type="entry name" value="Cytidylate_kin"/>
    <property type="match status" value="1"/>
</dbReference>
<keyword evidence="2 8" id="KW-0808">Transferase</keyword>
<feature type="domain" description="Cytidylate kinase" evidence="9">
    <location>
        <begin position="9"/>
        <end position="209"/>
    </location>
</feature>
<sequence>MMRGGPVLAVDGPAAAGKGTLAKRLAAELNLPYLDTGLLYRAVGRLVLDAGQDPAAPAEKFARTLKAEDTQRKDLRTQEVARAASQVASQPAVRSALVETQRRFAQARGGVLDGRDIGTAIFPDADVKLFITASPATRALRRFVQLGEDPKAEGATARLAEMTAALQARDAADAGRETAPMQVAADAVVIETDTLSADAVLAEALRVVRERLGTHAS</sequence>
<dbReference type="RefSeq" id="WP_043550425.1">
    <property type="nucleotide sequence ID" value="NZ_CALAZD010000120.1"/>
</dbReference>
<dbReference type="GO" id="GO:0005524">
    <property type="term" value="F:ATP binding"/>
    <property type="evidence" value="ECO:0007669"/>
    <property type="project" value="UniProtKB-UniRule"/>
</dbReference>
<gene>
    <name evidence="8" type="primary">cmk</name>
    <name evidence="10" type="ORF">AD933_08265</name>
</gene>
<evidence type="ECO:0000259" key="9">
    <source>
        <dbReference type="Pfam" id="PF02224"/>
    </source>
</evidence>
<comment type="subcellular location">
    <subcellularLocation>
        <location evidence="8">Cytoplasm</location>
    </subcellularLocation>
</comment>
<keyword evidence="3 8" id="KW-0547">Nucleotide-binding</keyword>
<comment type="similarity">
    <text evidence="1 8">Belongs to the cytidylate kinase family. Type 1 subfamily.</text>
</comment>
<evidence type="ECO:0000256" key="3">
    <source>
        <dbReference type="ARBA" id="ARBA00022741"/>
    </source>
</evidence>
<reference evidence="10 11" key="1">
    <citation type="submission" date="2015-06" db="EMBL/GenBank/DDBJ databases">
        <title>Improved classification and identification of acetic acid bacteria using matrix-assisted laser desorption/ionization time-of-flight mass spectrometry; Gluconobacter nephelii and Gluconobacter uchimurae are later heterotypic synonyms of Gluconobacter japonicus and Gluconobacter oxydans, respectively.</title>
        <authorList>
            <person name="Li L."/>
            <person name="Cleenwerck I."/>
            <person name="De Vuyst L."/>
            <person name="Vandamme P."/>
        </authorList>
    </citation>
    <scope>NUCLEOTIDE SEQUENCE [LARGE SCALE GENOMIC DNA]</scope>
    <source>
        <strain evidence="10 11">LMG 1552</strain>
    </source>
</reference>
<accession>A0A087PT39</accession>
<evidence type="ECO:0000256" key="2">
    <source>
        <dbReference type="ARBA" id="ARBA00022679"/>
    </source>
</evidence>
<organism evidence="10 11">
    <name type="scientific">Acetobacter malorum</name>
    <dbReference type="NCBI Taxonomy" id="178901"/>
    <lineage>
        <taxon>Bacteria</taxon>
        <taxon>Pseudomonadati</taxon>
        <taxon>Pseudomonadota</taxon>
        <taxon>Alphaproteobacteria</taxon>
        <taxon>Acetobacterales</taxon>
        <taxon>Acetobacteraceae</taxon>
        <taxon>Acetobacter</taxon>
    </lineage>
</organism>
<comment type="catalytic activity">
    <reaction evidence="6 8">
        <text>dCMP + ATP = dCDP + ADP</text>
        <dbReference type="Rhea" id="RHEA:25094"/>
        <dbReference type="ChEBI" id="CHEBI:30616"/>
        <dbReference type="ChEBI" id="CHEBI:57566"/>
        <dbReference type="ChEBI" id="CHEBI:58593"/>
        <dbReference type="ChEBI" id="CHEBI:456216"/>
        <dbReference type="EC" id="2.7.4.25"/>
    </reaction>
</comment>
<dbReference type="InterPro" id="IPR011994">
    <property type="entry name" value="Cytidylate_kinase_dom"/>
</dbReference>
<feature type="binding site" evidence="8">
    <location>
        <begin position="12"/>
        <end position="20"/>
    </location>
    <ligand>
        <name>ATP</name>
        <dbReference type="ChEBI" id="CHEBI:30616"/>
    </ligand>
</feature>
<name>A0A087PT39_9PROT</name>
<keyword evidence="4 8" id="KW-0418">Kinase</keyword>
<evidence type="ECO:0000256" key="1">
    <source>
        <dbReference type="ARBA" id="ARBA00009427"/>
    </source>
</evidence>
<dbReference type="AlphaFoldDB" id="A0A087PT39"/>
<dbReference type="CDD" id="cd02020">
    <property type="entry name" value="CMPK"/>
    <property type="match status" value="1"/>
</dbReference>
<evidence type="ECO:0000256" key="7">
    <source>
        <dbReference type="ARBA" id="ARBA00048478"/>
    </source>
</evidence>
<dbReference type="HAMAP" id="MF_00238">
    <property type="entry name" value="Cytidyl_kinase_type1"/>
    <property type="match status" value="1"/>
</dbReference>
<dbReference type="GO" id="GO:0006220">
    <property type="term" value="P:pyrimidine nucleotide metabolic process"/>
    <property type="evidence" value="ECO:0007669"/>
    <property type="project" value="UniProtKB-UniRule"/>
</dbReference>
<dbReference type="InterPro" id="IPR003136">
    <property type="entry name" value="Cytidylate_kin"/>
</dbReference>
<evidence type="ECO:0000313" key="10">
    <source>
        <dbReference type="EMBL" id="KXV15542.1"/>
    </source>
</evidence>
<dbReference type="PATRIC" id="fig|178901.10.peg.984"/>
<comment type="catalytic activity">
    <reaction evidence="7 8">
        <text>CMP + ATP = CDP + ADP</text>
        <dbReference type="Rhea" id="RHEA:11600"/>
        <dbReference type="ChEBI" id="CHEBI:30616"/>
        <dbReference type="ChEBI" id="CHEBI:58069"/>
        <dbReference type="ChEBI" id="CHEBI:60377"/>
        <dbReference type="ChEBI" id="CHEBI:456216"/>
        <dbReference type="EC" id="2.7.4.25"/>
    </reaction>
</comment>
<keyword evidence="5 8" id="KW-0067">ATP-binding</keyword>
<dbReference type="GO" id="GO:0036431">
    <property type="term" value="F:dCMP kinase activity"/>
    <property type="evidence" value="ECO:0007669"/>
    <property type="project" value="InterPro"/>
</dbReference>
<dbReference type="InterPro" id="IPR027417">
    <property type="entry name" value="P-loop_NTPase"/>
</dbReference>
<evidence type="ECO:0000256" key="5">
    <source>
        <dbReference type="ARBA" id="ARBA00022840"/>
    </source>
</evidence>